<reference evidence="6 7" key="1">
    <citation type="journal article" date="2016" name="Int. J. Syst. Evol. Microbiol.">
        <title>Paraphotobacterium marinum gen. nov., sp. nov., a member of the family Vibrionaceae, isolated from surface seawater.</title>
        <authorList>
            <person name="Huang Z."/>
            <person name="Dong C."/>
            <person name="Shao Z."/>
        </authorList>
    </citation>
    <scope>NUCLEOTIDE SEQUENCE [LARGE SCALE GENOMIC DNA]</scope>
    <source>
        <strain evidence="6 7">NSCS20N07D</strain>
    </source>
</reference>
<protein>
    <recommendedName>
        <fullName evidence="5">CusB-like beta-barrel domain-containing protein</fullName>
    </recommendedName>
</protein>
<dbReference type="SUPFAM" id="SSF111369">
    <property type="entry name" value="HlyD-like secretion proteins"/>
    <property type="match status" value="1"/>
</dbReference>
<dbReference type="GO" id="GO:0055085">
    <property type="term" value="P:transmembrane transport"/>
    <property type="evidence" value="ECO:0007669"/>
    <property type="project" value="InterPro"/>
</dbReference>
<sequence length="205" mass="22407">MKVLVSKNFQSKNDLDSALSKLKTSQAKVNSGQATLSAAQKKLAVLDSSIKEQKAVLKAHESDLLKAKINYQRTKIFAPVDGFVAQRSIQKGTYVQNGSKLLTLVPSSDIWIEANFKETQIQNMKKGQKVEITFDAYPNLNFSGEVNSISPASGSEVALLPADNATGNFTKIVQRIPVKITLTNIQKNKARLIPGLSAYVTVDLR</sequence>
<keyword evidence="3" id="KW-1133">Transmembrane helix</keyword>
<feature type="domain" description="CusB-like beta-barrel" evidence="5">
    <location>
        <begin position="110"/>
        <end position="152"/>
    </location>
</feature>
<dbReference type="OrthoDB" id="9811754at2"/>
<accession>A0A220VHI8</accession>
<dbReference type="GO" id="GO:0016020">
    <property type="term" value="C:membrane"/>
    <property type="evidence" value="ECO:0007669"/>
    <property type="project" value="UniProtKB-SubCell"/>
</dbReference>
<dbReference type="InterPro" id="IPR050739">
    <property type="entry name" value="MFP"/>
</dbReference>
<comment type="subcellular location">
    <subcellularLocation>
        <location evidence="1">Membrane</location>
        <topology evidence="1">Single-pass membrane protein</topology>
    </subcellularLocation>
</comment>
<evidence type="ECO:0000256" key="1">
    <source>
        <dbReference type="ARBA" id="ARBA00004167"/>
    </source>
</evidence>
<dbReference type="PANTHER" id="PTHR30386">
    <property type="entry name" value="MEMBRANE FUSION SUBUNIT OF EMRAB-TOLC MULTIDRUG EFFLUX PUMP"/>
    <property type="match status" value="1"/>
</dbReference>
<dbReference type="PANTHER" id="PTHR30386:SF26">
    <property type="entry name" value="TRANSPORT PROTEIN COMB"/>
    <property type="match status" value="1"/>
</dbReference>
<gene>
    <name evidence="6" type="ORF">CF386_11770</name>
</gene>
<dbReference type="AlphaFoldDB" id="A0A220VHI8"/>
<evidence type="ECO:0000313" key="6">
    <source>
        <dbReference type="EMBL" id="ASK79716.1"/>
    </source>
</evidence>
<dbReference type="Proteomes" id="UP000242175">
    <property type="component" value="Chromosome small"/>
</dbReference>
<evidence type="ECO:0000256" key="2">
    <source>
        <dbReference type="ARBA" id="ARBA00022692"/>
    </source>
</evidence>
<keyword evidence="2" id="KW-0812">Transmembrane</keyword>
<evidence type="ECO:0000256" key="4">
    <source>
        <dbReference type="ARBA" id="ARBA00023136"/>
    </source>
</evidence>
<dbReference type="KEGG" id="pmai:CF386_11770"/>
<proteinExistence type="predicted"/>
<dbReference type="Pfam" id="PF25954">
    <property type="entry name" value="Beta-barrel_RND_2"/>
    <property type="match status" value="1"/>
</dbReference>
<dbReference type="Gene3D" id="2.40.30.170">
    <property type="match status" value="1"/>
</dbReference>
<keyword evidence="7" id="KW-1185">Reference proteome</keyword>
<dbReference type="RefSeq" id="WP_089074624.1">
    <property type="nucleotide sequence ID" value="NZ_CP022356.1"/>
</dbReference>
<evidence type="ECO:0000259" key="5">
    <source>
        <dbReference type="Pfam" id="PF25954"/>
    </source>
</evidence>
<evidence type="ECO:0000256" key="3">
    <source>
        <dbReference type="ARBA" id="ARBA00022989"/>
    </source>
</evidence>
<dbReference type="EMBL" id="CP022356">
    <property type="protein sequence ID" value="ASK79716.1"/>
    <property type="molecule type" value="Genomic_DNA"/>
</dbReference>
<evidence type="ECO:0000313" key="7">
    <source>
        <dbReference type="Proteomes" id="UP000242175"/>
    </source>
</evidence>
<name>A0A220VHI8_9GAMM</name>
<organism evidence="6 7">
    <name type="scientific">Paraphotobacterium marinum</name>
    <dbReference type="NCBI Taxonomy" id="1755811"/>
    <lineage>
        <taxon>Bacteria</taxon>
        <taxon>Pseudomonadati</taxon>
        <taxon>Pseudomonadota</taxon>
        <taxon>Gammaproteobacteria</taxon>
        <taxon>Vibrionales</taxon>
        <taxon>Vibrionaceae</taxon>
        <taxon>Paraphotobacterium</taxon>
    </lineage>
</organism>
<keyword evidence="4" id="KW-0472">Membrane</keyword>
<dbReference type="InterPro" id="IPR058792">
    <property type="entry name" value="Beta-barrel_RND_2"/>
</dbReference>